<feature type="signal peptide" evidence="2">
    <location>
        <begin position="1"/>
        <end position="17"/>
    </location>
</feature>
<dbReference type="EMBL" id="JBFSOO010000003">
    <property type="protein sequence ID" value="MEZ6852819.1"/>
    <property type="molecule type" value="Genomic_DNA"/>
</dbReference>
<dbReference type="AlphaFoldDB" id="A0A8G2C8H1"/>
<evidence type="ECO:0000313" key="4">
    <source>
        <dbReference type="EMBL" id="SHI81115.1"/>
    </source>
</evidence>
<evidence type="ECO:0000313" key="6">
    <source>
        <dbReference type="Proteomes" id="UP001568358"/>
    </source>
</evidence>
<feature type="chain" id="PRO_5034782100" description="Lipoprotein" evidence="2">
    <location>
        <begin position="18"/>
        <end position="96"/>
    </location>
</feature>
<feature type="compositionally biased region" description="Polar residues" evidence="1">
    <location>
        <begin position="82"/>
        <end position="96"/>
    </location>
</feature>
<comment type="caution">
    <text evidence="4">The sequence shown here is derived from an EMBL/GenBank/DDBJ whole genome shotgun (WGS) entry which is preliminary data.</text>
</comment>
<proteinExistence type="predicted"/>
<feature type="region of interest" description="Disordered" evidence="1">
    <location>
        <begin position="76"/>
        <end position="96"/>
    </location>
</feature>
<accession>A0A8G2C8H1</accession>
<keyword evidence="2" id="KW-0732">Signal</keyword>
<evidence type="ECO:0008006" key="7">
    <source>
        <dbReference type="Google" id="ProtNLM"/>
    </source>
</evidence>
<evidence type="ECO:0000313" key="3">
    <source>
        <dbReference type="EMBL" id="MEZ6852819.1"/>
    </source>
</evidence>
<evidence type="ECO:0000313" key="5">
    <source>
        <dbReference type="Proteomes" id="UP000184001"/>
    </source>
</evidence>
<sequence>MKMLQCIMAAVFLVTLAGGCKQMEAWDRHHMDPMGESVRQASNMQQMEYPPCAGPEVMDGQKQAKINTNYVKDNAKGLPKKASTTSTDVFTMSNTQ</sequence>
<dbReference type="Proteomes" id="UP000184001">
    <property type="component" value="Unassembled WGS sequence"/>
</dbReference>
<dbReference type="EMBL" id="FQZR01000002">
    <property type="protein sequence ID" value="SHI81115.1"/>
    <property type="molecule type" value="Genomic_DNA"/>
</dbReference>
<evidence type="ECO:0000256" key="2">
    <source>
        <dbReference type="SAM" id="SignalP"/>
    </source>
</evidence>
<reference evidence="4 5" key="1">
    <citation type="submission" date="2016-11" db="EMBL/GenBank/DDBJ databases">
        <authorList>
            <person name="Varghese N."/>
            <person name="Submissions S."/>
        </authorList>
    </citation>
    <scope>NUCLEOTIDE SEQUENCE [LARGE SCALE GENOMIC DNA]</scope>
    <source>
        <strain evidence="4 5">DSM 17919</strain>
    </source>
</reference>
<evidence type="ECO:0000256" key="1">
    <source>
        <dbReference type="SAM" id="MobiDB-lite"/>
    </source>
</evidence>
<reference evidence="3 6" key="2">
    <citation type="submission" date="2024-07" db="EMBL/GenBank/DDBJ databases">
        <title>Active virus-host system and metabolic interactions in a Lokiarchaeon culture.</title>
        <authorList>
            <person name="Ponce Toledo R.I."/>
            <person name="Rodrigues Oliveira T."/>
            <person name="Schleper C."/>
        </authorList>
    </citation>
    <scope>NUCLEOTIDE SEQUENCE [LARGE SCALE GENOMIC DNA]</scope>
    <source>
        <strain evidence="3 6">B35</strain>
    </source>
</reference>
<dbReference type="PROSITE" id="PS51257">
    <property type="entry name" value="PROKAR_LIPOPROTEIN"/>
    <property type="match status" value="1"/>
</dbReference>
<name>A0A8G2C8H1_9BACT</name>
<dbReference type="RefSeq" id="WP_020002189.1">
    <property type="nucleotide sequence ID" value="NZ_CP192217.1"/>
</dbReference>
<protein>
    <recommendedName>
        <fullName evidence="7">Lipoprotein</fullName>
    </recommendedName>
</protein>
<gene>
    <name evidence="3" type="ORF">AB2Z07_04610</name>
    <name evidence="4" type="ORF">SAMN05660830_01074</name>
</gene>
<keyword evidence="6" id="KW-1185">Reference proteome</keyword>
<dbReference type="Proteomes" id="UP001568358">
    <property type="component" value="Unassembled WGS sequence"/>
</dbReference>
<organism evidence="4 5">
    <name type="scientific">Halodesulfovibrio aestuarii</name>
    <dbReference type="NCBI Taxonomy" id="126333"/>
    <lineage>
        <taxon>Bacteria</taxon>
        <taxon>Pseudomonadati</taxon>
        <taxon>Thermodesulfobacteriota</taxon>
        <taxon>Desulfovibrionia</taxon>
        <taxon>Desulfovibrionales</taxon>
        <taxon>Desulfovibrionaceae</taxon>
        <taxon>Halodesulfovibrio</taxon>
    </lineage>
</organism>